<dbReference type="InterPro" id="IPR029041">
    <property type="entry name" value="FAD-linked_oxidoreductase-like"/>
</dbReference>
<evidence type="ECO:0000313" key="3">
    <source>
        <dbReference type="Proteomes" id="UP000186806"/>
    </source>
</evidence>
<dbReference type="Gene3D" id="3.20.20.220">
    <property type="match status" value="1"/>
</dbReference>
<dbReference type="GO" id="GO:0016491">
    <property type="term" value="F:oxidoreductase activity"/>
    <property type="evidence" value="ECO:0007669"/>
    <property type="project" value="UniProtKB-KW"/>
</dbReference>
<dbReference type="SUPFAM" id="SSF51730">
    <property type="entry name" value="FAD-linked oxidoreductase"/>
    <property type="match status" value="1"/>
</dbReference>
<evidence type="ECO:0000256" key="1">
    <source>
        <dbReference type="ARBA" id="ARBA00023002"/>
    </source>
</evidence>
<accession>A0A1Q8TA08</accession>
<name>A0A1Q8TA08_9GAMM</name>
<keyword evidence="3" id="KW-1185">Reference proteome</keyword>
<dbReference type="Proteomes" id="UP000186806">
    <property type="component" value="Unassembled WGS sequence"/>
</dbReference>
<protein>
    <submittedName>
        <fullName evidence="2">Uncharacterized protein</fullName>
    </submittedName>
</protein>
<sequence length="93" mass="10424">MVEFKYMACGLAIIIPAQLNRSVEDLPELLKTGVKLRLVKGVYSEPAEVSLAKGYQLDERYLAMVEQIVEHGSRVACVTQDPYIIKVLKEKVS</sequence>
<reference evidence="2 3" key="1">
    <citation type="submission" date="2016-12" db="EMBL/GenBank/DDBJ databases">
        <title>Draft genome sequences of strains Salinicola socius SMB35, Salinicola sp. MH3R3-1 and Chromohalobacter sp. SMB17 from the Verkhnekamsk potash mining region of Russia.</title>
        <authorList>
            <person name="Mavrodi D.V."/>
            <person name="Olsson B.E."/>
            <person name="Korsakova E.S."/>
            <person name="Pyankova A."/>
            <person name="Mavrodi O.V."/>
            <person name="Plotnikova E.G."/>
        </authorList>
    </citation>
    <scope>NUCLEOTIDE SEQUENCE [LARGE SCALE GENOMIC DNA]</scope>
    <source>
        <strain evidence="2 3">SMB17</strain>
    </source>
</reference>
<comment type="caution">
    <text evidence="2">The sequence shown here is derived from an EMBL/GenBank/DDBJ whole genome shotgun (WGS) entry which is preliminary data.</text>
</comment>
<proteinExistence type="predicted"/>
<organism evidence="2 3">
    <name type="scientific">Chromohalobacter japonicus</name>
    <dbReference type="NCBI Taxonomy" id="223900"/>
    <lineage>
        <taxon>Bacteria</taxon>
        <taxon>Pseudomonadati</taxon>
        <taxon>Pseudomonadota</taxon>
        <taxon>Gammaproteobacteria</taxon>
        <taxon>Oceanospirillales</taxon>
        <taxon>Halomonadaceae</taxon>
        <taxon>Chromohalobacter</taxon>
    </lineage>
</organism>
<dbReference type="AlphaFoldDB" id="A0A1Q8TA08"/>
<keyword evidence="1" id="KW-0560">Oxidoreductase</keyword>
<evidence type="ECO:0000313" key="2">
    <source>
        <dbReference type="EMBL" id="OLO10514.1"/>
    </source>
</evidence>
<gene>
    <name evidence="2" type="ORF">BTW10_14260</name>
</gene>
<dbReference type="EMBL" id="MSDQ01000033">
    <property type="protein sequence ID" value="OLO10514.1"/>
    <property type="molecule type" value="Genomic_DNA"/>
</dbReference>